<proteinExistence type="predicted"/>
<name>A0A6C0BPG8_9ZZZZ</name>
<evidence type="ECO:0000313" key="1">
    <source>
        <dbReference type="EMBL" id="QHS93499.1"/>
    </source>
</evidence>
<protein>
    <submittedName>
        <fullName evidence="1">Uncharacterized protein</fullName>
    </submittedName>
</protein>
<accession>A0A6C0BPG8</accession>
<reference evidence="1" key="1">
    <citation type="journal article" date="2020" name="Nature">
        <title>Giant virus diversity and host interactions through global metagenomics.</title>
        <authorList>
            <person name="Schulz F."/>
            <person name="Roux S."/>
            <person name="Paez-Espino D."/>
            <person name="Jungbluth S."/>
            <person name="Walsh D.A."/>
            <person name="Denef V.J."/>
            <person name="McMahon K.D."/>
            <person name="Konstantinidis K.T."/>
            <person name="Eloe-Fadrosh E.A."/>
            <person name="Kyrpides N.C."/>
            <person name="Woyke T."/>
        </authorList>
    </citation>
    <scope>NUCLEOTIDE SEQUENCE</scope>
    <source>
        <strain evidence="1">GVMAG-M-3300017989-17</strain>
    </source>
</reference>
<sequence length="50" mass="6187">MSTWSSKKKNQKSGTKNFLPIFFRLSEFFFEVHFFSKWGFLEIFFRKLKN</sequence>
<organism evidence="1">
    <name type="scientific">viral metagenome</name>
    <dbReference type="NCBI Taxonomy" id="1070528"/>
    <lineage>
        <taxon>unclassified sequences</taxon>
        <taxon>metagenomes</taxon>
        <taxon>organismal metagenomes</taxon>
    </lineage>
</organism>
<dbReference type="EMBL" id="MN739205">
    <property type="protein sequence ID" value="QHS93499.1"/>
    <property type="molecule type" value="Genomic_DNA"/>
</dbReference>
<dbReference type="AlphaFoldDB" id="A0A6C0BPG8"/>